<dbReference type="PANTHER" id="PTHR13887:SF14">
    <property type="entry name" value="DISULFIDE BOND FORMATION PROTEIN D"/>
    <property type="match status" value="1"/>
</dbReference>
<protein>
    <recommendedName>
        <fullName evidence="6">Thioredoxin domain-containing protein</fullName>
    </recommendedName>
</protein>
<comment type="similarity">
    <text evidence="1">Belongs to the thioredoxin family. DsbA subfamily.</text>
</comment>
<feature type="domain" description="Thioredoxin" evidence="6">
    <location>
        <begin position="136"/>
        <end position="339"/>
    </location>
</feature>
<reference evidence="7" key="1">
    <citation type="submission" date="2018-05" db="EMBL/GenBank/DDBJ databases">
        <authorList>
            <person name="Lanie J.A."/>
            <person name="Ng W.-L."/>
            <person name="Kazmierczak K.M."/>
            <person name="Andrzejewski T.M."/>
            <person name="Davidsen T.M."/>
            <person name="Wayne K.J."/>
            <person name="Tettelin H."/>
            <person name="Glass J.I."/>
            <person name="Rusch D."/>
            <person name="Podicherti R."/>
            <person name="Tsui H.-C.T."/>
            <person name="Winkler M.E."/>
        </authorList>
    </citation>
    <scope>NUCLEOTIDE SEQUENCE</scope>
</reference>
<dbReference type="EMBL" id="UINC01004368">
    <property type="protein sequence ID" value="SVA13815.1"/>
    <property type="molecule type" value="Genomic_DNA"/>
</dbReference>
<proteinExistence type="inferred from homology"/>
<dbReference type="PANTHER" id="PTHR13887">
    <property type="entry name" value="GLUTATHIONE S-TRANSFERASE KAPPA"/>
    <property type="match status" value="1"/>
</dbReference>
<dbReference type="InterPro" id="IPR013766">
    <property type="entry name" value="Thioredoxin_domain"/>
</dbReference>
<evidence type="ECO:0000256" key="4">
    <source>
        <dbReference type="ARBA" id="ARBA00023157"/>
    </source>
</evidence>
<dbReference type="InterPro" id="IPR012336">
    <property type="entry name" value="Thioredoxin-like_fold"/>
</dbReference>
<organism evidence="7">
    <name type="scientific">marine metagenome</name>
    <dbReference type="NCBI Taxonomy" id="408172"/>
    <lineage>
        <taxon>unclassified sequences</taxon>
        <taxon>metagenomes</taxon>
        <taxon>ecological metagenomes</taxon>
    </lineage>
</organism>
<keyword evidence="3" id="KW-0560">Oxidoreductase</keyword>
<dbReference type="Pfam" id="PF13462">
    <property type="entry name" value="Thioredoxin_4"/>
    <property type="match status" value="1"/>
</dbReference>
<evidence type="ECO:0000313" key="7">
    <source>
        <dbReference type="EMBL" id="SVA13815.1"/>
    </source>
</evidence>
<name>A0A381TCD1_9ZZZZ</name>
<keyword evidence="2" id="KW-0732">Signal</keyword>
<evidence type="ECO:0000256" key="3">
    <source>
        <dbReference type="ARBA" id="ARBA00023002"/>
    </source>
</evidence>
<evidence type="ECO:0000256" key="2">
    <source>
        <dbReference type="ARBA" id="ARBA00022729"/>
    </source>
</evidence>
<dbReference type="Gene3D" id="3.40.30.10">
    <property type="entry name" value="Glutaredoxin"/>
    <property type="match status" value="1"/>
</dbReference>
<dbReference type="GO" id="GO:0016491">
    <property type="term" value="F:oxidoreductase activity"/>
    <property type="evidence" value="ECO:0007669"/>
    <property type="project" value="UniProtKB-KW"/>
</dbReference>
<dbReference type="InterPro" id="IPR036249">
    <property type="entry name" value="Thioredoxin-like_sf"/>
</dbReference>
<sequence length="343" mass="38146">MYQRTGALLAVTLSTIWMAASARAQAPREVVGRVGDVTVTMADLDEAWRKNDAASRIRMLQDLYDTRRRALDIVVGDILIEREAVAKGTSRDELLAEELPGRTLPVTEEEITLLYRQNAEAFGGQTLEQMTPEIRMFLEQQRPTQALHAYMNELRAGAGDVRIELEPPRTPVSVNPQDPAFGPATAIIEIVEFSDFQCPFCERLTVTLEQLKSAYGDDIRLVFKDYPLPNHEQAFKAAEAGHCALEQDKFWELHDAMFANQDALGVEDLKRHAGTLGMDQTAFDACLDSGRHAARVNANLREGQQAGVSSTPTVFVNGRAVLGAAPYALFEEVVEEELERSRR</sequence>
<dbReference type="PROSITE" id="PS51352">
    <property type="entry name" value="THIOREDOXIN_2"/>
    <property type="match status" value="1"/>
</dbReference>
<accession>A0A381TCD1</accession>
<dbReference type="AlphaFoldDB" id="A0A381TCD1"/>
<keyword evidence="5" id="KW-0676">Redox-active center</keyword>
<evidence type="ECO:0000259" key="6">
    <source>
        <dbReference type="PROSITE" id="PS51352"/>
    </source>
</evidence>
<evidence type="ECO:0000256" key="5">
    <source>
        <dbReference type="ARBA" id="ARBA00023284"/>
    </source>
</evidence>
<keyword evidence="4" id="KW-1015">Disulfide bond</keyword>
<dbReference type="SUPFAM" id="SSF52833">
    <property type="entry name" value="Thioredoxin-like"/>
    <property type="match status" value="1"/>
</dbReference>
<gene>
    <name evidence="7" type="ORF">METZ01_LOCUS66669</name>
</gene>
<evidence type="ECO:0000256" key="1">
    <source>
        <dbReference type="ARBA" id="ARBA00005791"/>
    </source>
</evidence>